<feature type="compositionally biased region" description="Low complexity" evidence="4">
    <location>
        <begin position="1176"/>
        <end position="1216"/>
    </location>
</feature>
<dbReference type="InParanoid" id="A0A0D1E316"/>
<dbReference type="PANTHER" id="PTHR14396">
    <property type="entry name" value="CLASPIN"/>
    <property type="match status" value="1"/>
</dbReference>
<feature type="region of interest" description="Disordered" evidence="4">
    <location>
        <begin position="849"/>
        <end position="1098"/>
    </location>
</feature>
<evidence type="ECO:0000256" key="4">
    <source>
        <dbReference type="SAM" id="MobiDB-lite"/>
    </source>
</evidence>
<dbReference type="GO" id="GO:0005634">
    <property type="term" value="C:nucleus"/>
    <property type="evidence" value="ECO:0007669"/>
    <property type="project" value="UniProtKB-SubCell"/>
</dbReference>
<gene>
    <name evidence="6" type="ORF">UMAG_06299</name>
</gene>
<feature type="compositionally biased region" description="Acidic residues" evidence="4">
    <location>
        <begin position="1713"/>
        <end position="1732"/>
    </location>
</feature>
<dbReference type="GeneID" id="23565935"/>
<dbReference type="eggNOG" id="ENOG502S7Q8">
    <property type="taxonomic scope" value="Eukaryota"/>
</dbReference>
<feature type="compositionally biased region" description="Low complexity" evidence="4">
    <location>
        <begin position="214"/>
        <end position="236"/>
    </location>
</feature>
<feature type="compositionally biased region" description="Low complexity" evidence="4">
    <location>
        <begin position="1995"/>
        <end position="2004"/>
    </location>
</feature>
<evidence type="ECO:0000256" key="3">
    <source>
        <dbReference type="ARBA" id="ARBA00023242"/>
    </source>
</evidence>
<dbReference type="PANTHER" id="PTHR14396:SF10">
    <property type="entry name" value="CLASPIN"/>
    <property type="match status" value="1"/>
</dbReference>
<sequence length="2004" mass="216591">MQVEAPASSSSPLTSLSSLAPSSAPSVEAASTVAGSRAKVTYSRKPLAAEHDDLTRDSLKSSSPSSQPSPSADLFDSPMRFYGRNAPVHIDQDGNDVTGATESSPATTVPANNSAIKIGPSSLFRRTDSHPSQHISNDDDASRLSSPESPALDRTKKFNLGMARAIYDSDLDSDAGIDASTVPCNPTSKPLSIKEHSDDLESVRNVGSDPFTGSLSSVPPSNSQPLSSLHLSSHESGNGRMADVDQDGSVTITHRRGAKVSAMKGKGSSSKHSKFSSSSGNEASSASDEDDDHVQSRRPRTFKLVSSESSDPPMSTDRDNVDSGPSSPNATVPSRRERMDALAARARKAQGEVEDAKEATAQPDPLLDDFFGDASPARLPCRSPSFDIQQSDDDEHNDAMPAFMAAHSTTKTTSKTKSKKKKKKKLAQKERDILSDPEADFDRVNPNDAPKRATASTKDRQSKVKPLSKKEMENMHRQTARMARENRARLAPAQPKKTIGINELLSKIRTNETLRGTGAQPSDSASDTTLKSSSQIPSGQSKSQHASDPIESDPIPERSSPHLNYSSSPVVPMSRQQERRLGLDQSTGSASFLQHSAVGRLAGLATKQDHVLQSNQHSLTNAGSEDEDDSQLPDLASIVKHSRDQQEAERDAARNRQKLYDIKIRLLEQSRQRSSHAESRKVTVEPHSGQKPAQIGMEDQDDLEVYRPGSVLAAKHNLATTPAKKRPTDLLYREIGVRPAKTPPSRKSYIGTSANGSPGAMIHTAEDSGNVEGQDDLDVTDSQLRSAGKGLFTTTERAAGHVPVKQAQTASTQARHDDAHAHTSSTQGARRADPPKMTQAQLNATLMRKAHTQSLKARSQGGAQKASRKDATALTTNQHVRSAAPDVAAMLQRLSEAATSQGQETSLNKGKETDQDEDEDEDEDDPDYIMPPARDAESVIGEPIGSDVDMGSASEIEAAEEDQDLIDFGSAEEDDDDQVVDESGFRDTIEEADDDSEKENAPPRTSQQSQRSCVSPSVGRSRLPSRAVMDDDEDEMPAARPHVRRGRRSAVADDDDGDDEAEVDSLQPGPFDSSRVGTHAANAALSQGRPRVPLGDISSQSIDQSMLLSRSNTSSPAIQHAQPPGLAAAVCCDPAVVSLATGQFEDESFRTDDIPSQAADLGRFFEPTMPPPSSAAPPAHAASEAPKSFWDQTQTQTQTQTQSQSQSECHSPSSPSFTRAPQATDTRRELVRDESVNSALGAFFQETQQDELRGESLDIFDNPKIAGGKARGFTQFFFEGTPQPTGEGRGATGESESERSVWNASAMPPPKSTDVDAFAALRKAQMGEATDLLDPTPSVLPSFDESQAEREAYAQAQMVSVSPKKMYMNRDGFFTQTKPSQQVGLWSQYDTQSQSQSQPLAAVGASGVSPHLAASSTRRASDVSSAGGDQNASLSAQEEDENGRVQLKRLRRGTCNDAIAEDAAQQERQDHDDDTASQVDDQNSPPSSQPEPKRRNAFDVLRQGPLEIAQDERACKRKKRKSAYIEGEAEESEDDEIGGHRRQDGGGLKGVFADDNGSASEADDDEDDEDDADAADLQELVNNERELDEAEKDEVAHARYRADMEARDRENHEIAQNAIQGVFRNRRRNAGLNGIEGFLDQDADEEEFRRRAELGSRMSASTWKKRKLLDGTEDGLDALAAHEDAQAFVKAYTATHVIDHESERYAFLEMAADDQEEEDSNDEDEDMDDDDAAANQAEDHDEQGLAVDEFGPIVTKQPRTIGFKDVAEIVRERRKAKHRSAIDDDEGDDRQAHGDQANGWDSDDDNTEVRVTTALKDHTKLVATTQMRGIPLTATAHAKKKPSSSVQYGRKNTSAVEESHSIEAMDVDTQDYMHEHTPLDEADDDDVSAGSVMARLLSRGLSARQSCSLLSNSSLATADTLQDAEPEWGNDANIVRAPKPTAGGNGSQSSLRSSASKSLTFGTKQGDKSRCNERSAGQPASMLLSKHAIMRRESGFSSTSSRSS</sequence>
<dbReference type="Proteomes" id="UP000000561">
    <property type="component" value="Chromosome 4"/>
</dbReference>
<feature type="compositionally biased region" description="Basic and acidic residues" evidence="4">
    <location>
        <begin position="349"/>
        <end position="358"/>
    </location>
</feature>
<keyword evidence="2" id="KW-0597">Phosphoprotein</keyword>
<feature type="compositionally biased region" description="Basic and acidic residues" evidence="4">
    <location>
        <begin position="427"/>
        <end position="488"/>
    </location>
</feature>
<feature type="compositionally biased region" description="Low complexity" evidence="4">
    <location>
        <begin position="61"/>
        <end position="71"/>
    </location>
</feature>
<dbReference type="OrthoDB" id="3359121at2759"/>
<feature type="compositionally biased region" description="Basic and acidic residues" evidence="4">
    <location>
        <begin position="47"/>
        <end position="59"/>
    </location>
</feature>
<reference evidence="6 7" key="1">
    <citation type="journal article" date="2006" name="Nature">
        <title>Insights from the genome of the biotrophic fungal plant pathogen Ustilago maydis.</title>
        <authorList>
            <person name="Kamper J."/>
            <person name="Kahmann R."/>
            <person name="Bolker M."/>
            <person name="Ma L.J."/>
            <person name="Brefort T."/>
            <person name="Saville B.J."/>
            <person name="Banuett F."/>
            <person name="Kronstad J.W."/>
            <person name="Gold S.E."/>
            <person name="Muller O."/>
            <person name="Perlin M.H."/>
            <person name="Wosten H.A."/>
            <person name="de Vries R."/>
            <person name="Ruiz-Herrera J."/>
            <person name="Reynaga-Pena C.G."/>
            <person name="Snetselaar K."/>
            <person name="McCann M."/>
            <person name="Perez-Martin J."/>
            <person name="Feldbrugge M."/>
            <person name="Basse C.W."/>
            <person name="Steinberg G."/>
            <person name="Ibeas J.I."/>
            <person name="Holloman W."/>
            <person name="Guzman P."/>
            <person name="Farman M."/>
            <person name="Stajich J.E."/>
            <person name="Sentandreu R."/>
            <person name="Gonzalez-Prieto J.M."/>
            <person name="Kennell J.C."/>
            <person name="Molina L."/>
            <person name="Schirawski J."/>
            <person name="Mendoza-Mendoza A."/>
            <person name="Greilinger D."/>
            <person name="Munch K."/>
            <person name="Rossel N."/>
            <person name="Scherer M."/>
            <person name="Vranes M."/>
            <person name="Ladendorf O."/>
            <person name="Vincon V."/>
            <person name="Fuchs U."/>
            <person name="Sandrock B."/>
            <person name="Meng S."/>
            <person name="Ho E.C."/>
            <person name="Cahill M.J."/>
            <person name="Boyce K.J."/>
            <person name="Klose J."/>
            <person name="Klosterman S.J."/>
            <person name="Deelstra H.J."/>
            <person name="Ortiz-Castellanos L."/>
            <person name="Li W."/>
            <person name="Sanchez-Alonso P."/>
            <person name="Schreier P.H."/>
            <person name="Hauser-Hahn I."/>
            <person name="Vaupel M."/>
            <person name="Koopmann E."/>
            <person name="Friedrich G."/>
            <person name="Voss H."/>
            <person name="Schluter T."/>
            <person name="Margolis J."/>
            <person name="Platt D."/>
            <person name="Swimmer C."/>
            <person name="Gnirke A."/>
            <person name="Chen F."/>
            <person name="Vysotskaia V."/>
            <person name="Mannhaupt G."/>
            <person name="Guldener U."/>
            <person name="Munsterkotter M."/>
            <person name="Haase D."/>
            <person name="Oesterheld M."/>
            <person name="Mewes H.W."/>
            <person name="Mauceli E.W."/>
            <person name="DeCaprio D."/>
            <person name="Wade C.M."/>
            <person name="Butler J."/>
            <person name="Young S."/>
            <person name="Jaffe D.B."/>
            <person name="Calvo S."/>
            <person name="Nusbaum C."/>
            <person name="Galagan J."/>
            <person name="Birren B.W."/>
        </authorList>
    </citation>
    <scope>NUCLEOTIDE SEQUENCE [LARGE SCALE GENOMIC DNA]</scope>
    <source>
        <strain evidence="7">DSM 14603 / FGSC 9021 / UM521</strain>
    </source>
</reference>
<evidence type="ECO:0000259" key="5">
    <source>
        <dbReference type="Pfam" id="PF09444"/>
    </source>
</evidence>
<feature type="region of interest" description="Disordered" evidence="4">
    <location>
        <begin position="171"/>
        <end position="588"/>
    </location>
</feature>
<feature type="compositionally biased region" description="Polar residues" evidence="4">
    <location>
        <begin position="1414"/>
        <end position="1436"/>
    </location>
</feature>
<feature type="compositionally biased region" description="Polar residues" evidence="4">
    <location>
        <begin position="323"/>
        <end position="332"/>
    </location>
</feature>
<feature type="compositionally biased region" description="Acidic residues" evidence="4">
    <location>
        <begin position="1527"/>
        <end position="1536"/>
    </location>
</feature>
<feature type="region of interest" description="Disordered" evidence="4">
    <location>
        <begin position="1"/>
        <end position="159"/>
    </location>
</feature>
<dbReference type="KEGG" id="uma:UMAG_06299"/>
<feature type="compositionally biased region" description="Basic and acidic residues" evidence="4">
    <location>
        <begin position="125"/>
        <end position="142"/>
    </location>
</feature>
<evidence type="ECO:0000313" key="6">
    <source>
        <dbReference type="EMBL" id="KIS70211.1"/>
    </source>
</evidence>
<accession>A0A0D1E316</accession>
<dbReference type="RefSeq" id="XP_011388302.1">
    <property type="nucleotide sequence ID" value="XM_011390000.1"/>
</dbReference>
<feature type="compositionally biased region" description="Low complexity" evidence="4">
    <location>
        <begin position="1947"/>
        <end position="1958"/>
    </location>
</feature>
<comment type="subcellular location">
    <subcellularLocation>
        <location evidence="1">Nucleus</location>
    </subcellularLocation>
</comment>
<dbReference type="OMA" id="PEWGNDA"/>
<feature type="region of interest" description="Disordered" evidence="4">
    <location>
        <begin position="1773"/>
        <end position="1806"/>
    </location>
</feature>
<dbReference type="InterPro" id="IPR024146">
    <property type="entry name" value="Claspin"/>
</dbReference>
<feature type="compositionally biased region" description="Basic and acidic residues" evidence="4">
    <location>
        <begin position="670"/>
        <end position="684"/>
    </location>
</feature>
<feature type="compositionally biased region" description="Polar residues" evidence="4">
    <location>
        <begin position="1843"/>
        <end position="1856"/>
    </location>
</feature>
<feature type="compositionally biased region" description="Basic and acidic residues" evidence="4">
    <location>
        <begin position="192"/>
        <end position="202"/>
    </location>
</feature>
<feature type="region of interest" description="Disordered" evidence="4">
    <location>
        <begin position="670"/>
        <end position="697"/>
    </location>
</feature>
<feature type="region of interest" description="Disordered" evidence="4">
    <location>
        <begin position="1713"/>
        <end position="1753"/>
    </location>
</feature>
<feature type="compositionally biased region" description="Polar residues" evidence="4">
    <location>
        <begin position="1003"/>
        <end position="1015"/>
    </location>
</feature>
<feature type="compositionally biased region" description="Low complexity" evidence="4">
    <location>
        <begin position="275"/>
        <end position="286"/>
    </location>
</feature>
<feature type="compositionally biased region" description="Low complexity" evidence="4">
    <location>
        <begin position="532"/>
        <end position="544"/>
    </location>
</feature>
<dbReference type="InterPro" id="IPR018564">
    <property type="entry name" value="Repl_chkpnt_MRC1_dom"/>
</dbReference>
<name>A0A0D1E316_MYCMD</name>
<protein>
    <recommendedName>
        <fullName evidence="5">DNA replication checkpoint mediator MRC1 domain-containing protein</fullName>
    </recommendedName>
</protein>
<feature type="region of interest" description="Disordered" evidence="4">
    <location>
        <begin position="1833"/>
        <end position="1864"/>
    </location>
</feature>
<feature type="compositionally biased region" description="Acidic residues" evidence="4">
    <location>
        <begin position="1052"/>
        <end position="1063"/>
    </location>
</feature>
<feature type="compositionally biased region" description="Basic residues" evidence="4">
    <location>
        <begin position="414"/>
        <end position="426"/>
    </location>
</feature>
<feature type="region of interest" description="Disordered" evidence="4">
    <location>
        <begin position="1926"/>
        <end position="2004"/>
    </location>
</feature>
<feature type="compositionally biased region" description="Polar residues" evidence="4">
    <location>
        <begin position="304"/>
        <end position="313"/>
    </location>
</feature>
<feature type="region of interest" description="Disordered" evidence="4">
    <location>
        <begin position="1379"/>
        <end position="1597"/>
    </location>
</feature>
<feature type="region of interest" description="Disordered" evidence="4">
    <location>
        <begin position="1276"/>
        <end position="1313"/>
    </location>
</feature>
<dbReference type="GO" id="GO:0010997">
    <property type="term" value="F:anaphase-promoting complex binding"/>
    <property type="evidence" value="ECO:0000318"/>
    <property type="project" value="GO_Central"/>
</dbReference>
<dbReference type="GO" id="GO:0007095">
    <property type="term" value="P:mitotic G2 DNA damage checkpoint signaling"/>
    <property type="evidence" value="ECO:0000318"/>
    <property type="project" value="GO_Central"/>
</dbReference>
<proteinExistence type="predicted"/>
<feature type="compositionally biased region" description="Low complexity" evidence="4">
    <location>
        <begin position="1"/>
        <end position="34"/>
    </location>
</feature>
<feature type="compositionally biased region" description="Acidic residues" evidence="4">
    <location>
        <begin position="1561"/>
        <end position="1576"/>
    </location>
</feature>
<feature type="region of interest" description="Disordered" evidence="4">
    <location>
        <begin position="801"/>
        <end position="836"/>
    </location>
</feature>
<feature type="domain" description="DNA replication checkpoint mediator MRC1" evidence="5">
    <location>
        <begin position="1518"/>
        <end position="1690"/>
    </location>
</feature>
<feature type="compositionally biased region" description="Polar residues" evidence="4">
    <location>
        <begin position="1476"/>
        <end position="1486"/>
    </location>
</feature>
<evidence type="ECO:0000256" key="1">
    <source>
        <dbReference type="ARBA" id="ARBA00004123"/>
    </source>
</evidence>
<dbReference type="VEuPathDB" id="FungiDB:UMAG_06299"/>
<organism evidence="6 7">
    <name type="scientific">Mycosarcoma maydis</name>
    <name type="common">Corn smut fungus</name>
    <name type="synonym">Ustilago maydis</name>
    <dbReference type="NCBI Taxonomy" id="5270"/>
    <lineage>
        <taxon>Eukaryota</taxon>
        <taxon>Fungi</taxon>
        <taxon>Dikarya</taxon>
        <taxon>Basidiomycota</taxon>
        <taxon>Ustilaginomycotina</taxon>
        <taxon>Ustilaginomycetes</taxon>
        <taxon>Ustilaginales</taxon>
        <taxon>Ustilaginaceae</taxon>
        <taxon>Mycosarcoma</taxon>
    </lineage>
</organism>
<feature type="compositionally biased region" description="Polar residues" evidence="4">
    <location>
        <begin position="1379"/>
        <end position="1391"/>
    </location>
</feature>
<dbReference type="EMBL" id="CM003143">
    <property type="protein sequence ID" value="KIS70211.1"/>
    <property type="molecule type" value="Genomic_DNA"/>
</dbReference>
<evidence type="ECO:0000313" key="7">
    <source>
        <dbReference type="Proteomes" id="UP000000561"/>
    </source>
</evidence>
<feature type="compositionally biased region" description="Polar residues" evidence="4">
    <location>
        <begin position="897"/>
        <end position="908"/>
    </location>
</feature>
<feature type="compositionally biased region" description="Acidic residues" evidence="4">
    <location>
        <begin position="914"/>
        <end position="927"/>
    </location>
</feature>
<dbReference type="STRING" id="237631.A0A0D1E316"/>
<feature type="compositionally biased region" description="Polar residues" evidence="4">
    <location>
        <begin position="98"/>
        <end position="115"/>
    </location>
</feature>
<feature type="compositionally biased region" description="Low complexity" evidence="4">
    <location>
        <begin position="259"/>
        <end position="268"/>
    </location>
</feature>
<dbReference type="Pfam" id="PF09444">
    <property type="entry name" value="MRC1"/>
    <property type="match status" value="1"/>
</dbReference>
<feature type="compositionally biased region" description="Polar residues" evidence="4">
    <location>
        <begin position="511"/>
        <end position="531"/>
    </location>
</feature>
<keyword evidence="7" id="KW-1185">Reference proteome</keyword>
<feature type="region of interest" description="Disordered" evidence="4">
    <location>
        <begin position="1145"/>
        <end position="1233"/>
    </location>
</feature>
<dbReference type="GO" id="GO:0033314">
    <property type="term" value="P:mitotic DNA replication checkpoint signaling"/>
    <property type="evidence" value="ECO:0000318"/>
    <property type="project" value="GO_Central"/>
</dbReference>
<keyword evidence="3" id="KW-0539">Nucleus</keyword>
<feature type="compositionally biased region" description="Acidic residues" evidence="4">
    <location>
        <begin position="957"/>
        <end position="980"/>
    </location>
</feature>
<evidence type="ECO:0000256" key="2">
    <source>
        <dbReference type="ARBA" id="ARBA00022553"/>
    </source>
</evidence>